<keyword evidence="7" id="KW-1133">Transmembrane helix</keyword>
<organism evidence="10 11">
    <name type="scientific">Paenibacillus oryzae</name>
    <dbReference type="NCBI Taxonomy" id="1844972"/>
    <lineage>
        <taxon>Bacteria</taxon>
        <taxon>Bacillati</taxon>
        <taxon>Bacillota</taxon>
        <taxon>Bacilli</taxon>
        <taxon>Bacillales</taxon>
        <taxon>Paenibacillaceae</taxon>
        <taxon>Paenibacillus</taxon>
    </lineage>
</organism>
<accession>A0A1A5YFX2</accession>
<dbReference type="PANTHER" id="PTHR32089:SF112">
    <property type="entry name" value="LYSOZYME-LIKE PROTEIN-RELATED"/>
    <property type="match status" value="1"/>
</dbReference>
<evidence type="ECO:0000256" key="1">
    <source>
        <dbReference type="ARBA" id="ARBA00004236"/>
    </source>
</evidence>
<dbReference type="PANTHER" id="PTHR32089">
    <property type="entry name" value="METHYL-ACCEPTING CHEMOTAXIS PROTEIN MCPB"/>
    <property type="match status" value="1"/>
</dbReference>
<gene>
    <name evidence="10" type="ORF">A7K91_12160</name>
</gene>
<dbReference type="RefSeq" id="WP_068685200.1">
    <property type="nucleotide sequence ID" value="NZ_LYPA01000065.1"/>
</dbReference>
<evidence type="ECO:0000259" key="8">
    <source>
        <dbReference type="PROSITE" id="PS50111"/>
    </source>
</evidence>
<dbReference type="STRING" id="1844972.A7K91_12160"/>
<dbReference type="Pfam" id="PF00672">
    <property type="entry name" value="HAMP"/>
    <property type="match status" value="1"/>
</dbReference>
<dbReference type="PROSITE" id="PS50885">
    <property type="entry name" value="HAMP"/>
    <property type="match status" value="1"/>
</dbReference>
<feature type="domain" description="Methyl-accepting transducer" evidence="8">
    <location>
        <begin position="286"/>
        <end position="522"/>
    </location>
</feature>
<evidence type="ECO:0000259" key="9">
    <source>
        <dbReference type="PROSITE" id="PS50885"/>
    </source>
</evidence>
<evidence type="ECO:0000313" key="11">
    <source>
        <dbReference type="Proteomes" id="UP000092024"/>
    </source>
</evidence>
<feature type="transmembrane region" description="Helical" evidence="7">
    <location>
        <begin position="6"/>
        <end position="28"/>
    </location>
</feature>
<dbReference type="CDD" id="cd11386">
    <property type="entry name" value="MCP_signal"/>
    <property type="match status" value="1"/>
</dbReference>
<keyword evidence="2" id="KW-1003">Cell membrane</keyword>
<dbReference type="InterPro" id="IPR003660">
    <property type="entry name" value="HAMP_dom"/>
</dbReference>
<name>A0A1A5YFX2_9BACL</name>
<evidence type="ECO:0000313" key="10">
    <source>
        <dbReference type="EMBL" id="OBR64488.1"/>
    </source>
</evidence>
<dbReference type="GO" id="GO:0005886">
    <property type="term" value="C:plasma membrane"/>
    <property type="evidence" value="ECO:0007669"/>
    <property type="project" value="UniProtKB-SubCell"/>
</dbReference>
<feature type="transmembrane region" description="Helical" evidence="7">
    <location>
        <begin position="196"/>
        <end position="214"/>
    </location>
</feature>
<evidence type="ECO:0000256" key="2">
    <source>
        <dbReference type="ARBA" id="ARBA00022475"/>
    </source>
</evidence>
<keyword evidence="4 6" id="KW-0807">Transducer</keyword>
<dbReference type="PROSITE" id="PS50111">
    <property type="entry name" value="CHEMOTAXIS_TRANSDUC_2"/>
    <property type="match status" value="1"/>
</dbReference>
<dbReference type="Pfam" id="PF00015">
    <property type="entry name" value="MCPsignal"/>
    <property type="match status" value="1"/>
</dbReference>
<dbReference type="InterPro" id="IPR004089">
    <property type="entry name" value="MCPsignal_dom"/>
</dbReference>
<proteinExistence type="inferred from homology"/>
<comment type="similarity">
    <text evidence="5">Belongs to the methyl-accepting chemotaxis (MCP) protein family.</text>
</comment>
<evidence type="ECO:0000256" key="3">
    <source>
        <dbReference type="ARBA" id="ARBA00023136"/>
    </source>
</evidence>
<keyword evidence="3 7" id="KW-0472">Membrane</keyword>
<dbReference type="SMART" id="SM00283">
    <property type="entry name" value="MA"/>
    <property type="match status" value="1"/>
</dbReference>
<reference evidence="10 11" key="1">
    <citation type="submission" date="2016-05" db="EMBL/GenBank/DDBJ databases">
        <title>Paenibacillus oryzae. sp. nov., isolated from the rice root.</title>
        <authorList>
            <person name="Zhang J."/>
            <person name="Zhang X."/>
        </authorList>
    </citation>
    <scope>NUCLEOTIDE SEQUENCE [LARGE SCALE GENOMIC DNA]</scope>
    <source>
        <strain evidence="10 11">1DrF-4</strain>
    </source>
</reference>
<dbReference type="GO" id="GO:0007165">
    <property type="term" value="P:signal transduction"/>
    <property type="evidence" value="ECO:0007669"/>
    <property type="project" value="UniProtKB-KW"/>
</dbReference>
<dbReference type="AlphaFoldDB" id="A0A1A5YFX2"/>
<evidence type="ECO:0000256" key="4">
    <source>
        <dbReference type="ARBA" id="ARBA00023224"/>
    </source>
</evidence>
<dbReference type="EMBL" id="LYPA01000065">
    <property type="protein sequence ID" value="OBR64488.1"/>
    <property type="molecule type" value="Genomic_DNA"/>
</dbReference>
<feature type="domain" description="HAMP" evidence="9">
    <location>
        <begin position="215"/>
        <end position="267"/>
    </location>
</feature>
<evidence type="ECO:0000256" key="7">
    <source>
        <dbReference type="SAM" id="Phobius"/>
    </source>
</evidence>
<dbReference type="CDD" id="cd06225">
    <property type="entry name" value="HAMP"/>
    <property type="match status" value="1"/>
</dbReference>
<dbReference type="SMART" id="SM00304">
    <property type="entry name" value="HAMP"/>
    <property type="match status" value="1"/>
</dbReference>
<comment type="subcellular location">
    <subcellularLocation>
        <location evidence="1">Cell membrane</location>
    </subcellularLocation>
</comment>
<keyword evidence="11" id="KW-1185">Reference proteome</keyword>
<comment type="caution">
    <text evidence="10">The sequence shown here is derived from an EMBL/GenBank/DDBJ whole genome shotgun (WGS) entry which is preliminary data.</text>
</comment>
<dbReference type="Gene3D" id="1.10.287.950">
    <property type="entry name" value="Methyl-accepting chemotaxis protein"/>
    <property type="match status" value="1"/>
</dbReference>
<keyword evidence="7" id="KW-0812">Transmembrane</keyword>
<evidence type="ECO:0008006" key="12">
    <source>
        <dbReference type="Google" id="ProtNLM"/>
    </source>
</evidence>
<dbReference type="SUPFAM" id="SSF58104">
    <property type="entry name" value="Methyl-accepting chemotaxis protein (MCP) signaling domain"/>
    <property type="match status" value="1"/>
</dbReference>
<dbReference type="Gene3D" id="6.10.340.10">
    <property type="match status" value="1"/>
</dbReference>
<protein>
    <recommendedName>
        <fullName evidence="12">Chemotaxis protein</fullName>
    </recommendedName>
</protein>
<sequence>MNTLLTRMVLFFSCLIIATGGILGYVIYRSSMKLVEESIGAQARLVAENAAAGIDLLAYSGIKVQDGETELYKELRARLNAIRESNGLKYLYTLGSTTENGQTRYFYVVDGAPENAPEGEYSPLGTPETNAYTGMIHAFAEGTPFVGELTNDDYGATITAYVPLFGEDGVMLGVIGADFDATKVYELMKKNTSTTIIVAISAIAAGIVLVYLLARYLTSPLKKLTAQVARVREGDMTVHIAAGRKDEIGHLAETFAQLVDNTRTVITSIKSSSDKLLNASEEMARHAGSTSEASRLIAESIQDASSGAEIQATRTVDMAGAVENMAGGMGRITESTSIVSDIAEGTADLGQQGGDTIRQAIEGMERAQGITIKMSGDMEELKQRSQEIGEITTIMSDIASQTDLLALNAAIEAAHAGDNGRGFAVVAEQVRKLANQSRMFSVQIAGLVSRTQEQTLAVSREMAESLENVSFGVERVKEAGTAFESIIDGLEQLNAQLREVTAASQNISAESQEVAASVEEMEKIARRAAQHFQSIADNSAVQLASMNEVAASAVGLKEMSGELTELNKRFVV</sequence>
<evidence type="ECO:0000256" key="6">
    <source>
        <dbReference type="PROSITE-ProRule" id="PRU00284"/>
    </source>
</evidence>
<dbReference type="Proteomes" id="UP000092024">
    <property type="component" value="Unassembled WGS sequence"/>
</dbReference>
<evidence type="ECO:0000256" key="5">
    <source>
        <dbReference type="ARBA" id="ARBA00029447"/>
    </source>
</evidence>